<dbReference type="PIRSF" id="PIRSF029172">
    <property type="entry name" value="UCP029172_ABC_sbc_YnjB"/>
    <property type="match status" value="1"/>
</dbReference>
<accession>A0A4R2RVI2</accession>
<feature type="signal peptide" evidence="1">
    <location>
        <begin position="1"/>
        <end position="20"/>
    </location>
</feature>
<reference evidence="2 3" key="1">
    <citation type="submission" date="2019-03" db="EMBL/GenBank/DDBJ databases">
        <title>Genomic Encyclopedia of Type Strains, Phase IV (KMG-IV): sequencing the most valuable type-strain genomes for metagenomic binning, comparative biology and taxonomic classification.</title>
        <authorList>
            <person name="Goeker M."/>
        </authorList>
    </citation>
    <scope>NUCLEOTIDE SEQUENCE [LARGE SCALE GENOMIC DNA]</scope>
    <source>
        <strain evidence="2 3">DSM 24766</strain>
    </source>
</reference>
<proteinExistence type="predicted"/>
<keyword evidence="3" id="KW-1185">Reference proteome</keyword>
<name>A0A4R2RVI2_9RHOB</name>
<dbReference type="Proteomes" id="UP000295050">
    <property type="component" value="Unassembled WGS sequence"/>
</dbReference>
<gene>
    <name evidence="2" type="ORF">EV663_101402</name>
</gene>
<dbReference type="EMBL" id="SLXU01000001">
    <property type="protein sequence ID" value="TCP63135.1"/>
    <property type="molecule type" value="Genomic_DNA"/>
</dbReference>
<keyword evidence="1" id="KW-0732">Signal</keyword>
<comment type="caution">
    <text evidence="2">The sequence shown here is derived from an EMBL/GenBank/DDBJ whole genome shotgun (WGS) entry which is preliminary data.</text>
</comment>
<protein>
    <submittedName>
        <fullName evidence="2">Putative thiamine transport system substrate-binding protein</fullName>
    </submittedName>
</protein>
<dbReference type="RefSeq" id="WP_132950075.1">
    <property type="nucleotide sequence ID" value="NZ_SLXU01000001.1"/>
</dbReference>
<dbReference type="InterPro" id="IPR027020">
    <property type="entry name" value="YnjB"/>
</dbReference>
<dbReference type="OrthoDB" id="3239593at2"/>
<dbReference type="Gene3D" id="3.40.190.10">
    <property type="entry name" value="Periplasmic binding protein-like II"/>
    <property type="match status" value="2"/>
</dbReference>
<evidence type="ECO:0000313" key="2">
    <source>
        <dbReference type="EMBL" id="TCP63135.1"/>
    </source>
</evidence>
<dbReference type="PANTHER" id="PTHR42779:SF1">
    <property type="entry name" value="PROTEIN YNJB"/>
    <property type="match status" value="1"/>
</dbReference>
<evidence type="ECO:0000313" key="3">
    <source>
        <dbReference type="Proteomes" id="UP000295050"/>
    </source>
</evidence>
<organism evidence="2 3">
    <name type="scientific">Rhodovulum bhavnagarense</name>
    <dbReference type="NCBI Taxonomy" id="992286"/>
    <lineage>
        <taxon>Bacteria</taxon>
        <taxon>Pseudomonadati</taxon>
        <taxon>Pseudomonadota</taxon>
        <taxon>Alphaproteobacteria</taxon>
        <taxon>Rhodobacterales</taxon>
        <taxon>Paracoccaceae</taxon>
        <taxon>Rhodovulum</taxon>
    </lineage>
</organism>
<dbReference type="InterPro" id="IPR006059">
    <property type="entry name" value="SBP"/>
</dbReference>
<dbReference type="PANTHER" id="PTHR42779">
    <property type="entry name" value="PROTEIN YNJB"/>
    <property type="match status" value="1"/>
</dbReference>
<dbReference type="AlphaFoldDB" id="A0A4R2RVI2"/>
<dbReference type="Pfam" id="PF13416">
    <property type="entry name" value="SBP_bac_8"/>
    <property type="match status" value="1"/>
</dbReference>
<dbReference type="NCBIfam" id="NF008633">
    <property type="entry name" value="PRK11622.1"/>
    <property type="match status" value="1"/>
</dbReference>
<dbReference type="SUPFAM" id="SSF53850">
    <property type="entry name" value="Periplasmic binding protein-like II"/>
    <property type="match status" value="1"/>
</dbReference>
<evidence type="ECO:0000256" key="1">
    <source>
        <dbReference type="SAM" id="SignalP"/>
    </source>
</evidence>
<sequence>MTILARLYALAALVTTPAWADPDPADWQGVLEQARGQTVYWNAWGGATATNAFIRWAGDRVEARNGVRVVHVKLSDTADAVSRVLAERAAGKHSGGAVDLIWINGANFAAMKEAGLLFGPWAEALPNWRLVDVAGKPALRSDFTVPTEGLEAPWAMAQVVFYHDTARLPDPPQSMPALLDWAKGNPGRFTYPQPPDFLGSTFLKQALYELVSDPSLLQGPIEAVDYAEVSAPLWAFLDELTPHLWRQGRAYPQSGPRQIQLMADGEIDLAISFSPGEASTAIANGQLPDTVRTFVLEGGTIGNASFVAIPYNATAKAGAMVLADFLLSPEAQARAQDPDVLGYGTVLAMDKLAQVDRARFAELDMGIATLSPEELGPALPEPHPSWMRQLEADWMARYGLGD</sequence>
<feature type="chain" id="PRO_5020410679" evidence="1">
    <location>
        <begin position="21"/>
        <end position="402"/>
    </location>
</feature>